<dbReference type="Proteomes" id="UP000265742">
    <property type="component" value="Unassembled WGS sequence"/>
</dbReference>
<evidence type="ECO:0000313" key="1">
    <source>
        <dbReference type="EMBL" id="RIX28678.1"/>
    </source>
</evidence>
<organism evidence="1 2">
    <name type="scientific">Amnibacterium setariae</name>
    <dbReference type="NCBI Taxonomy" id="2306585"/>
    <lineage>
        <taxon>Bacteria</taxon>
        <taxon>Bacillati</taxon>
        <taxon>Actinomycetota</taxon>
        <taxon>Actinomycetes</taxon>
        <taxon>Micrococcales</taxon>
        <taxon>Microbacteriaceae</taxon>
        <taxon>Amnibacterium</taxon>
    </lineage>
</organism>
<dbReference type="InterPro" id="IPR003448">
    <property type="entry name" value="Mopterin_biosynth_MoaE"/>
</dbReference>
<dbReference type="EMBL" id="QXTG01000002">
    <property type="protein sequence ID" value="RIX28678.1"/>
    <property type="molecule type" value="Genomic_DNA"/>
</dbReference>
<gene>
    <name evidence="1" type="ORF">D1781_14865</name>
</gene>
<accession>A0A3A1TYL3</accession>
<dbReference type="Pfam" id="PF02391">
    <property type="entry name" value="MoaE"/>
    <property type="match status" value="1"/>
</dbReference>
<dbReference type="OrthoDB" id="9794429at2"/>
<name>A0A3A1TYL3_9MICO</name>
<proteinExistence type="predicted"/>
<dbReference type="PANTHER" id="PTHR23404">
    <property type="entry name" value="MOLYBDOPTERIN SYNTHASE RELATED"/>
    <property type="match status" value="1"/>
</dbReference>
<protein>
    <submittedName>
        <fullName evidence="1">Molybdenum cofactor biosynthesis protein MoaE</fullName>
    </submittedName>
</protein>
<comment type="caution">
    <text evidence="1">The sequence shown here is derived from an EMBL/GenBank/DDBJ whole genome shotgun (WGS) entry which is preliminary data.</text>
</comment>
<keyword evidence="2" id="KW-1185">Reference proteome</keyword>
<reference evidence="2" key="1">
    <citation type="submission" date="2018-09" db="EMBL/GenBank/DDBJ databases">
        <authorList>
            <person name="Kim I."/>
        </authorList>
    </citation>
    <scope>NUCLEOTIDE SEQUENCE [LARGE SCALE GENOMIC DNA]</scope>
    <source>
        <strain evidence="2">DD4a</strain>
    </source>
</reference>
<dbReference type="RefSeq" id="WP_119482988.1">
    <property type="nucleotide sequence ID" value="NZ_QXTG01000002.1"/>
</dbReference>
<evidence type="ECO:0000313" key="2">
    <source>
        <dbReference type="Proteomes" id="UP000265742"/>
    </source>
</evidence>
<dbReference type="AlphaFoldDB" id="A0A3A1TYL3"/>
<dbReference type="InterPro" id="IPR036563">
    <property type="entry name" value="MoaE_sf"/>
</dbReference>
<dbReference type="GO" id="GO:0006777">
    <property type="term" value="P:Mo-molybdopterin cofactor biosynthetic process"/>
    <property type="evidence" value="ECO:0007669"/>
    <property type="project" value="InterPro"/>
</dbReference>
<dbReference type="CDD" id="cd00756">
    <property type="entry name" value="MoaE"/>
    <property type="match status" value="1"/>
</dbReference>
<sequence>MSVALASVTSEPIDAAEVEAAVLSDADGALLTFRGVIRDHDSGHAVTRLDYSAHPDAAAFLRAACERVAEATGLTVAAVHRVGELTIGDVALVAAVSAPHRAEAFAACSDLVDTIKAEVPIWKRQHSPDGTTEWVGL</sequence>
<dbReference type="SUPFAM" id="SSF54690">
    <property type="entry name" value="Molybdopterin synthase subunit MoaE"/>
    <property type="match status" value="1"/>
</dbReference>
<dbReference type="Gene3D" id="3.90.1170.40">
    <property type="entry name" value="Molybdopterin biosynthesis MoaE subunit"/>
    <property type="match status" value="1"/>
</dbReference>